<feature type="compositionally biased region" description="Polar residues" evidence="1">
    <location>
        <begin position="1"/>
        <end position="11"/>
    </location>
</feature>
<feature type="region of interest" description="Disordered" evidence="1">
    <location>
        <begin position="367"/>
        <end position="488"/>
    </location>
</feature>
<feature type="compositionally biased region" description="Polar residues" evidence="1">
    <location>
        <begin position="260"/>
        <end position="269"/>
    </location>
</feature>
<evidence type="ECO:0000313" key="3">
    <source>
        <dbReference type="Proteomes" id="UP001295794"/>
    </source>
</evidence>
<feature type="compositionally biased region" description="Low complexity" evidence="1">
    <location>
        <begin position="574"/>
        <end position="588"/>
    </location>
</feature>
<organism evidence="2 3">
    <name type="scientific">Mycena citricolor</name>
    <dbReference type="NCBI Taxonomy" id="2018698"/>
    <lineage>
        <taxon>Eukaryota</taxon>
        <taxon>Fungi</taxon>
        <taxon>Dikarya</taxon>
        <taxon>Basidiomycota</taxon>
        <taxon>Agaricomycotina</taxon>
        <taxon>Agaricomycetes</taxon>
        <taxon>Agaricomycetidae</taxon>
        <taxon>Agaricales</taxon>
        <taxon>Marasmiineae</taxon>
        <taxon>Mycenaceae</taxon>
        <taxon>Mycena</taxon>
    </lineage>
</organism>
<dbReference type="Proteomes" id="UP001295794">
    <property type="component" value="Unassembled WGS sequence"/>
</dbReference>
<evidence type="ECO:0000256" key="1">
    <source>
        <dbReference type="SAM" id="MobiDB-lite"/>
    </source>
</evidence>
<feature type="compositionally biased region" description="Basic residues" evidence="1">
    <location>
        <begin position="1117"/>
        <end position="1126"/>
    </location>
</feature>
<feature type="region of interest" description="Disordered" evidence="1">
    <location>
        <begin position="605"/>
        <end position="670"/>
    </location>
</feature>
<comment type="caution">
    <text evidence="2">The sequence shown here is derived from an EMBL/GenBank/DDBJ whole genome shotgun (WGS) entry which is preliminary data.</text>
</comment>
<feature type="compositionally biased region" description="Polar residues" evidence="1">
    <location>
        <begin position="833"/>
        <end position="845"/>
    </location>
</feature>
<feature type="region of interest" description="Disordered" evidence="1">
    <location>
        <begin position="168"/>
        <end position="303"/>
    </location>
</feature>
<dbReference type="EMBL" id="CAVNYO010000436">
    <property type="protein sequence ID" value="CAK5279394.1"/>
    <property type="molecule type" value="Genomic_DNA"/>
</dbReference>
<feature type="compositionally biased region" description="Low complexity" evidence="1">
    <location>
        <begin position="792"/>
        <end position="832"/>
    </location>
</feature>
<feature type="compositionally biased region" description="Basic and acidic residues" evidence="1">
    <location>
        <begin position="81"/>
        <end position="90"/>
    </location>
</feature>
<feature type="compositionally biased region" description="Low complexity" evidence="1">
    <location>
        <begin position="986"/>
        <end position="1023"/>
    </location>
</feature>
<feature type="region of interest" description="Disordered" evidence="1">
    <location>
        <begin position="1"/>
        <end position="37"/>
    </location>
</feature>
<gene>
    <name evidence="2" type="ORF">MYCIT1_LOCUS29418</name>
</gene>
<feature type="compositionally biased region" description="Basic residues" evidence="1">
    <location>
        <begin position="12"/>
        <end position="28"/>
    </location>
</feature>
<feature type="compositionally biased region" description="Polar residues" evidence="1">
    <location>
        <begin position="214"/>
        <end position="233"/>
    </location>
</feature>
<name>A0AAD2HQW8_9AGAR</name>
<feature type="region of interest" description="Disordered" evidence="1">
    <location>
        <begin position="763"/>
        <end position="1126"/>
    </location>
</feature>
<feature type="region of interest" description="Disordered" evidence="1">
    <location>
        <begin position="559"/>
        <end position="588"/>
    </location>
</feature>
<feature type="region of interest" description="Disordered" evidence="1">
    <location>
        <begin position="53"/>
        <end position="102"/>
    </location>
</feature>
<feature type="compositionally biased region" description="Low complexity" evidence="1">
    <location>
        <begin position="605"/>
        <end position="614"/>
    </location>
</feature>
<evidence type="ECO:0000313" key="2">
    <source>
        <dbReference type="EMBL" id="CAK5279394.1"/>
    </source>
</evidence>
<accession>A0AAD2HQW8</accession>
<dbReference type="AlphaFoldDB" id="A0AAD2HQW8"/>
<feature type="compositionally biased region" description="Basic and acidic residues" evidence="1">
    <location>
        <begin position="367"/>
        <end position="378"/>
    </location>
</feature>
<feature type="compositionally biased region" description="Low complexity" evidence="1">
    <location>
        <begin position="920"/>
        <end position="958"/>
    </location>
</feature>
<feature type="compositionally biased region" description="Polar residues" evidence="1">
    <location>
        <begin position="294"/>
        <end position="303"/>
    </location>
</feature>
<keyword evidence="3" id="KW-1185">Reference proteome</keyword>
<feature type="compositionally biased region" description="Acidic residues" evidence="1">
    <location>
        <begin position="473"/>
        <end position="484"/>
    </location>
</feature>
<feature type="compositionally biased region" description="Basic residues" evidence="1">
    <location>
        <begin position="449"/>
        <end position="458"/>
    </location>
</feature>
<feature type="compositionally biased region" description="Low complexity" evidence="1">
    <location>
        <begin position="1055"/>
        <end position="1094"/>
    </location>
</feature>
<proteinExistence type="predicted"/>
<protein>
    <submittedName>
        <fullName evidence="2">Uncharacterized protein</fullName>
    </submittedName>
</protein>
<feature type="compositionally biased region" description="Polar residues" evidence="1">
    <location>
        <begin position="959"/>
        <end position="977"/>
    </location>
</feature>
<sequence>MIPMSSSSSHNAGRRRPASSNRAQRRPLARTNSSLFGTIKNIVTAPLNWFATTEDFDDSPDLKGKRRRNPVPAGNGPTLRDPNDAAEPRSKRPRVTSPDRQMQYRAEAPLAETYAPSNPGYLDPPVSVFKNPPPLARSTSVNLSGPAINPFIASLTRNLSRTMSIDPPHTTARPLSRDASMHFPSDGDVSMESMFPRKTSSSMPREMSMPIPASHSSLRRPTSITPQPSQLPRETSEPPPMSSLSKKPMFVRGPLEAPSQRISVQTTLGSLADSRRSTRSPARQHSGLLFGSGPSASSEQQGISAERALHELDSFKTPLLQTRSRLGAQASTHTDDPSDLFRRKRTRPLVLMGDDRGSSYGFLDIEPKEKEKKSKVNDTKPYAGEGGMRKLLARRQKEVEAEQDEGDMKQPPSVDISKTVPDVNEPLPPIIDDWQQRGAAQTGSSLRVARAKTSRNHISRPAARPAKKFSAVFEDDDGMDEEDEERQKERLELEEAASKLPAFKMPANFSFAKPEATPAPVQAEEDVKEPPIAALPFSFNIPTPAVVAAPAAVATPLEKPASSSFSFAQPDPKPAVVEASSSDDAPSSVPNFFSSSKLLSQAPSVVPSVPSFSSTDEPKPVSPFSFLAPSKNVETSDEKKTSEPTPAFSLSSGVLPSVESPASAFGTPQASAPSLLAPAFPVAEKVDTPTIPSFFNKPASTPFSFATTQPVPVSQPEPSPLVPASIPAPVVERIVETTVPAMVQPTAEPTPVAAPLTVEPTVQAAVDPPSNPFGAPLAPPSKSPFNFLSTNPPSEAATPAPASTEAPKPFTGFSFGPTPTATPTAQDAPKTTGPFNFGSSSSTAPTGGFSFGASETKPASGMFSFSKPDTAVPTADGSSTFSFGSPAAVAPPARPLTPPRNDIQEFNMDESPTREVEPKAAGGFSFSGSFSQPAAPPTTNSFSFTSSSSNPFPSSTSFGSAPNSGSPFSFARNNSTAADPPRPSTAGSFSFGSPAPSSGFTFGNNSATSINTSTSSTAPASNPFMTGGSAPSSPATFGQQPFSFGGGSSAPPPALATSFSFGSQPSSPAPTSATLPQPSTPGGPFSFGSAAASPAGGGGLFTMGAAPTSSGPPGGRLLKKLPRRKN</sequence>
<reference evidence="2" key="1">
    <citation type="submission" date="2023-11" db="EMBL/GenBank/DDBJ databases">
        <authorList>
            <person name="De Vega J J."/>
            <person name="De Vega J J."/>
        </authorList>
    </citation>
    <scope>NUCLEOTIDE SEQUENCE</scope>
</reference>